<evidence type="ECO:0000256" key="4">
    <source>
        <dbReference type="ARBA" id="ARBA00011967"/>
    </source>
</evidence>
<dbReference type="eggNOG" id="KOG2642">
    <property type="taxonomic scope" value="Eukaryota"/>
</dbReference>
<accession>G3AQ79</accession>
<dbReference type="Proteomes" id="UP000000709">
    <property type="component" value="Unassembled WGS sequence"/>
</dbReference>
<keyword evidence="6 14" id="KW-0328">Glycosyltransferase</keyword>
<keyword evidence="7" id="KW-0808">Transferase</keyword>
<comment type="caution">
    <text evidence="14">Lacks conserved residue(s) required for the propagation of feature annotation.</text>
</comment>
<feature type="transmembrane region" description="Helical" evidence="14">
    <location>
        <begin position="207"/>
        <end position="228"/>
    </location>
</feature>
<dbReference type="GO" id="GO:0106073">
    <property type="term" value="F:dolichyl pyrophosphate Glc2Man9GlcNAc2 alpha-1,2-glucosyltransferase activity"/>
    <property type="evidence" value="ECO:0007669"/>
    <property type="project" value="UniProtKB-UniRule"/>
</dbReference>
<evidence type="ECO:0000256" key="13">
    <source>
        <dbReference type="ARBA" id="ARBA00048064"/>
    </source>
</evidence>
<feature type="transmembrane region" description="Helical" evidence="14">
    <location>
        <begin position="358"/>
        <end position="376"/>
    </location>
</feature>
<evidence type="ECO:0000313" key="16">
    <source>
        <dbReference type="Proteomes" id="UP000000709"/>
    </source>
</evidence>
<dbReference type="UniPathway" id="UPA00378"/>
<evidence type="ECO:0000256" key="12">
    <source>
        <dbReference type="ARBA" id="ARBA00044727"/>
    </source>
</evidence>
<name>G3AQ79_SPAPN</name>
<dbReference type="STRING" id="619300.G3AQ79"/>
<evidence type="ECO:0000256" key="6">
    <source>
        <dbReference type="ARBA" id="ARBA00022676"/>
    </source>
</evidence>
<dbReference type="KEGG" id="spaa:SPAPADRAFT_56279"/>
<keyword evidence="10 14" id="KW-1133">Transmembrane helix</keyword>
<dbReference type="GeneID" id="18872023"/>
<dbReference type="EMBL" id="GL996503">
    <property type="protein sequence ID" value="EGW31427.1"/>
    <property type="molecule type" value="Genomic_DNA"/>
</dbReference>
<organism evidence="16">
    <name type="scientific">Spathaspora passalidarum (strain NRRL Y-27907 / 11-Y1)</name>
    <dbReference type="NCBI Taxonomy" id="619300"/>
    <lineage>
        <taxon>Eukaryota</taxon>
        <taxon>Fungi</taxon>
        <taxon>Dikarya</taxon>
        <taxon>Ascomycota</taxon>
        <taxon>Saccharomycotina</taxon>
        <taxon>Pichiomycetes</taxon>
        <taxon>Debaryomycetaceae</taxon>
        <taxon>Spathaspora</taxon>
    </lineage>
</organism>
<dbReference type="Pfam" id="PF04922">
    <property type="entry name" value="DIE2_ALG10"/>
    <property type="match status" value="1"/>
</dbReference>
<evidence type="ECO:0000256" key="5">
    <source>
        <dbReference type="ARBA" id="ARBA00018512"/>
    </source>
</evidence>
<reference evidence="15 16" key="1">
    <citation type="journal article" date="2011" name="Proc. Natl. Acad. Sci. U.S.A.">
        <title>Comparative genomics of xylose-fermenting fungi for enhanced biofuel production.</title>
        <authorList>
            <person name="Wohlbach D.J."/>
            <person name="Kuo A."/>
            <person name="Sato T.K."/>
            <person name="Potts K.M."/>
            <person name="Salamov A.A."/>
            <person name="LaButti K.M."/>
            <person name="Sun H."/>
            <person name="Clum A."/>
            <person name="Pangilinan J.L."/>
            <person name="Lindquist E.A."/>
            <person name="Lucas S."/>
            <person name="Lapidus A."/>
            <person name="Jin M."/>
            <person name="Gunawan C."/>
            <person name="Balan V."/>
            <person name="Dale B.E."/>
            <person name="Jeffries T.W."/>
            <person name="Zinkel R."/>
            <person name="Barry K.W."/>
            <person name="Grigoriev I.V."/>
            <person name="Gasch A.P."/>
        </authorList>
    </citation>
    <scope>NUCLEOTIDE SEQUENCE [LARGE SCALE GENOMIC DNA]</scope>
    <source>
        <strain evidence="16">NRRL Y-27907 / 11-Y1</strain>
    </source>
</reference>
<comment type="pathway">
    <text evidence="2">Protein modification; protein glycosylation.</text>
</comment>
<evidence type="ECO:0000256" key="9">
    <source>
        <dbReference type="ARBA" id="ARBA00022824"/>
    </source>
</evidence>
<evidence type="ECO:0000256" key="11">
    <source>
        <dbReference type="ARBA" id="ARBA00023136"/>
    </source>
</evidence>
<gene>
    <name evidence="15" type="primary">ALG10</name>
    <name evidence="15" type="ORF">SPAPADRAFT_56279</name>
</gene>
<dbReference type="AlphaFoldDB" id="G3AQ79"/>
<evidence type="ECO:0000256" key="2">
    <source>
        <dbReference type="ARBA" id="ARBA00004922"/>
    </source>
</evidence>
<keyword evidence="8 14" id="KW-0812">Transmembrane</keyword>
<protein>
    <recommendedName>
        <fullName evidence="5 14">Dol-P-Glc:Glc(2)Man(9)GlcNAc(2)-PP-Dol alpha-1,2-glucosyltransferase</fullName>
        <ecNumber evidence="4 14">2.4.1.256</ecNumber>
    </recommendedName>
</protein>
<keyword evidence="11 14" id="KW-0472">Membrane</keyword>
<dbReference type="GO" id="GO:0005789">
    <property type="term" value="C:endoplasmic reticulum membrane"/>
    <property type="evidence" value="ECO:0007669"/>
    <property type="project" value="UniProtKB-SubCell"/>
</dbReference>
<comment type="catalytic activity">
    <reaction evidence="13">
        <text>an alpha-D-Glc-(1-&gt;3)-alpha-D-Glc-(1-&gt;3)-alpha-D-Man-(1-&gt;2)-alpha-D-Man-(1-&gt;2)-alpha-D-Man-(1-&gt;3)-[alpha-D-Man-(1-&gt;2)-alpha-D-Man-(1-&gt;3)-[alpha-D-Man-(1-&gt;2)-alpha-D-Man-(1-&gt;6)]-alpha-D-Man-(1-&gt;6)]-beta-D-Man-(1-&gt;4)-beta-D-GlcNAc-(1-&gt;4)-alpha-D-GlcNAc-diphospho-di-trans,poly-cis-dolichol + a di-trans,poly-cis-dolichyl beta-D-glucosyl phosphate = a alpha-D-Glc-(1-&gt;2)-alpha-D-Glc-(1-&gt;3)-alpha-D-Glc-(1-&gt;3)-alpha-D-Man-(1-&gt;2)-alpha-D-Man-(1-&gt;2)-alpha-D-Man-(1-&gt;3)-[alpha-D-Man-(1-&gt;2)-alpha-D-Man-(1-&gt;3)-[alpha-D-Man-(1-&gt;2)-alpha-D-Man-(1-&gt;6)]-alpha-D-Man-(1-&gt;6)]-beta-D-Man-(1-&gt;4)-beta-D-GlcNAc-(1-&gt;4)-alpha-D-GlcNAc-diphospho-di-trans,poly-cis-dolichol + a di-trans,poly-cis-dolichyl phosphate + H(+)</text>
        <dbReference type="Rhea" id="RHEA:29543"/>
        <dbReference type="Rhea" id="RHEA-COMP:19498"/>
        <dbReference type="Rhea" id="RHEA-COMP:19502"/>
        <dbReference type="Rhea" id="RHEA-COMP:19512"/>
        <dbReference type="Rhea" id="RHEA-COMP:19522"/>
        <dbReference type="ChEBI" id="CHEBI:15378"/>
        <dbReference type="ChEBI" id="CHEBI:57525"/>
        <dbReference type="ChEBI" id="CHEBI:57683"/>
        <dbReference type="ChEBI" id="CHEBI:132522"/>
        <dbReference type="ChEBI" id="CHEBI:132523"/>
        <dbReference type="EC" id="2.4.1.256"/>
    </reaction>
    <physiologicalReaction direction="left-to-right" evidence="13">
        <dbReference type="Rhea" id="RHEA:29544"/>
    </physiologicalReaction>
</comment>
<keyword evidence="16" id="KW-1185">Reference proteome</keyword>
<comment type="similarity">
    <text evidence="3 14">Belongs to the ALG10 glucosyltransferase family.</text>
</comment>
<dbReference type="PIRSF" id="PIRSF028810">
    <property type="entry name" value="Alpha1_2_glucosyltferase_Alg10"/>
    <property type="match status" value="1"/>
</dbReference>
<sequence length="441" mass="51789">MALLIPSYVYIGIKSVFVRHLVSTEVQQPFIDEIFHLRQCQVYCNYNFTHWDNKITTPPGLYLLGFVYSKSLQFVIGGDCKDYNLLRSLNLVGGLVVFPLILHKFKQGSGSGSSFWTINLISQPLLFTYYFLFYTDVWSAILIVASLSLVSYKHKQYPLISAVLGFISLWFRQTNIVWLAFILAVLVDVKVKERTFMSRISKFTVEIVRSWLSVIPFVVNFILFVIFLKINGGITFGDKENHQMQFHVVQVFYCFAFINFFTWPVWLTTHRVRDYLKFIIGGYYGMNVVFNVISMFGIKFIIDKFTIVHPFLLADNRHYTFYIFKKILSHKYSSFVTIPVYHFSTYNIVSLLSRSRRLSPITVLAYLVSIALTIIPSPLFEPRYYIVPLLVFRLYIMPKKEYSHVIEFIWLNGINLITMYVFFNYEFTWDSEPGSIQRIIW</sequence>
<evidence type="ECO:0000256" key="7">
    <source>
        <dbReference type="ARBA" id="ARBA00022679"/>
    </source>
</evidence>
<feature type="transmembrane region" description="Helical" evidence="14">
    <location>
        <begin position="278"/>
        <end position="302"/>
    </location>
</feature>
<dbReference type="HOGENOM" id="CLU_017053_1_0_1"/>
<evidence type="ECO:0000256" key="8">
    <source>
        <dbReference type="ARBA" id="ARBA00022692"/>
    </source>
</evidence>
<dbReference type="InterPro" id="IPR016900">
    <property type="entry name" value="Alg10"/>
</dbReference>
<dbReference type="OrthoDB" id="2305498at2759"/>
<dbReference type="FunCoup" id="G3AQ79">
    <property type="interactions" value="682"/>
</dbReference>
<comment type="subcellular location">
    <subcellularLocation>
        <location evidence="1">Endoplasmic reticulum membrane</location>
        <topology evidence="1">Multi-pass membrane protein</topology>
    </subcellularLocation>
</comment>
<dbReference type="GO" id="GO:0006488">
    <property type="term" value="P:dolichol-linked oligosaccharide biosynthetic process"/>
    <property type="evidence" value="ECO:0007669"/>
    <property type="project" value="UniProtKB-UniRule"/>
</dbReference>
<feature type="transmembrane region" description="Helical" evidence="14">
    <location>
        <begin position="162"/>
        <end position="187"/>
    </location>
</feature>
<comment type="function">
    <text evidence="12">Dol-P-Glc:Glc(2)Man(9)GlcNAc(2)-PP-Dol alpha-1,2-glucosyltransferase that operates in the biosynthetic pathway of dolichol-linked oligosaccharides, the glycan precursors employed in protein asparagine (N)-glycosylation. The assembly of dolichol-linked oligosaccharides begins on the cytosolic side of the endoplasmic reticulum membrane and finishes in its lumen. The sequential addition of sugars to dolichol pyrophosphate produces dolichol-linked oligosaccharides containing fourteen sugars, including two GlcNAcs, nine mannoses and three glucoses. Once assembled, the oligosaccharide is transferred from the lipid to nascent proteins by oligosaccharyltransferases. In the lumen of the endoplasmic reticulum, adds the third and last glucose residue from dolichyl phosphate glucose (Dol-P-Glc) onto the lipid-linked oligosaccharide intermediate Glc(2)Man(9)GlcNAc(2)-PP-Dol to produce Glc(3)Man(9)GlcNAc(2)-PP-Dol.</text>
</comment>
<evidence type="ECO:0000256" key="10">
    <source>
        <dbReference type="ARBA" id="ARBA00022989"/>
    </source>
</evidence>
<keyword evidence="9" id="KW-0256">Endoplasmic reticulum</keyword>
<dbReference type="RefSeq" id="XP_007376205.1">
    <property type="nucleotide sequence ID" value="XM_007376143.1"/>
</dbReference>
<feature type="transmembrane region" description="Helical" evidence="14">
    <location>
        <begin position="248"/>
        <end position="266"/>
    </location>
</feature>
<feature type="transmembrane region" description="Helical" evidence="14">
    <location>
        <begin position="125"/>
        <end position="150"/>
    </location>
</feature>
<dbReference type="PANTHER" id="PTHR12989">
    <property type="entry name" value="ALPHA-1,2-GLUCOSYLTRANSFERASE ALG10"/>
    <property type="match status" value="1"/>
</dbReference>
<proteinExistence type="inferred from homology"/>
<dbReference type="EC" id="2.4.1.256" evidence="4 14"/>
<evidence type="ECO:0000256" key="1">
    <source>
        <dbReference type="ARBA" id="ARBA00004477"/>
    </source>
</evidence>
<feature type="transmembrane region" description="Helical" evidence="14">
    <location>
        <begin position="405"/>
        <end position="423"/>
    </location>
</feature>
<dbReference type="OMA" id="VWDSKIT"/>
<evidence type="ECO:0000256" key="3">
    <source>
        <dbReference type="ARBA" id="ARBA00010600"/>
    </source>
</evidence>
<evidence type="ECO:0000313" key="15">
    <source>
        <dbReference type="EMBL" id="EGW31427.1"/>
    </source>
</evidence>
<dbReference type="InParanoid" id="G3AQ79"/>
<evidence type="ECO:0000256" key="14">
    <source>
        <dbReference type="PIRNR" id="PIRNR028810"/>
    </source>
</evidence>
<dbReference type="PANTHER" id="PTHR12989:SF10">
    <property type="entry name" value="DOL-P-GLC:GLC(2)MAN(9)GLCNAC(2)-PP-DOL ALPHA-1,2-GLUCOSYLTRANSFERASE-RELATED"/>
    <property type="match status" value="1"/>
</dbReference>